<dbReference type="GO" id="GO:0015038">
    <property type="term" value="F:glutathione disulfide oxidoreductase activity"/>
    <property type="evidence" value="ECO:0007669"/>
    <property type="project" value="TreeGrafter"/>
</dbReference>
<evidence type="ECO:0000256" key="2">
    <source>
        <dbReference type="ARBA" id="ARBA00022982"/>
    </source>
</evidence>
<dbReference type="GeneID" id="17293563"/>
<dbReference type="PANTHER" id="PTHR45694">
    <property type="entry name" value="GLUTAREDOXIN 2"/>
    <property type="match status" value="1"/>
</dbReference>
<dbReference type="FunFam" id="3.40.30.10:FF:000026">
    <property type="entry name" value="Glutaredoxin 2"/>
    <property type="match status" value="1"/>
</dbReference>
<dbReference type="HOGENOM" id="CLU_026126_7_2_1"/>
<name>L1IM14_GUITC</name>
<dbReference type="PROSITE" id="PS51354">
    <property type="entry name" value="GLUTAREDOXIN_2"/>
    <property type="match status" value="1"/>
</dbReference>
<accession>L1IM14</accession>
<dbReference type="EMBL" id="JH993067">
    <property type="protein sequence ID" value="EKX36830.1"/>
    <property type="molecule type" value="Genomic_DNA"/>
</dbReference>
<keyword evidence="3" id="KW-1015">Disulfide bond</keyword>
<keyword evidence="2" id="KW-0249">Electron transport</keyword>
<dbReference type="SUPFAM" id="SSF52833">
    <property type="entry name" value="Thioredoxin-like"/>
    <property type="match status" value="1"/>
</dbReference>
<dbReference type="STRING" id="905079.L1IM14"/>
<dbReference type="PANTHER" id="PTHR45694:SF5">
    <property type="entry name" value="GLUTAREDOXIN 2"/>
    <property type="match status" value="1"/>
</dbReference>
<evidence type="ECO:0000256" key="1">
    <source>
        <dbReference type="ARBA" id="ARBA00022448"/>
    </source>
</evidence>
<dbReference type="AlphaFoldDB" id="L1IM14"/>
<dbReference type="PROSITE" id="PS00195">
    <property type="entry name" value="GLUTAREDOXIN_1"/>
    <property type="match status" value="1"/>
</dbReference>
<dbReference type="PaxDb" id="55529-EKX36830"/>
<dbReference type="GO" id="GO:0034599">
    <property type="term" value="P:cellular response to oxidative stress"/>
    <property type="evidence" value="ECO:0007669"/>
    <property type="project" value="TreeGrafter"/>
</dbReference>
<organism evidence="6">
    <name type="scientific">Guillardia theta (strain CCMP2712)</name>
    <name type="common">Cryptophyte</name>
    <dbReference type="NCBI Taxonomy" id="905079"/>
    <lineage>
        <taxon>Eukaryota</taxon>
        <taxon>Cryptophyceae</taxon>
        <taxon>Pyrenomonadales</taxon>
        <taxon>Geminigeraceae</taxon>
        <taxon>Guillardia</taxon>
    </lineage>
</organism>
<dbReference type="InterPro" id="IPR014025">
    <property type="entry name" value="Glutaredoxin_subgr"/>
</dbReference>
<dbReference type="OMA" id="KPGHLEC"/>
<protein>
    <recommendedName>
        <fullName evidence="5">Glutaredoxin domain-containing protein</fullName>
    </recommendedName>
</protein>
<evidence type="ECO:0000259" key="5">
    <source>
        <dbReference type="Pfam" id="PF00462"/>
    </source>
</evidence>
<sequence length="104" mass="11089">MVAADAIARQAIDNNAVVVFSKSYCPYCAKAKNVLDSLNAKYEVLELDLRDDGNAIQDALNNLSGGRSVPRVFVKGKFIGGGDDMVSKKASGELQKILQEAGVL</sequence>
<keyword evidence="1" id="KW-0813">Transport</keyword>
<dbReference type="KEGG" id="gtt:GUITHDRAFT_155125"/>
<dbReference type="PRINTS" id="PR00160">
    <property type="entry name" value="GLUTAREDOXIN"/>
</dbReference>
<keyword evidence="8" id="KW-1185">Reference proteome</keyword>
<dbReference type="OrthoDB" id="418495at2759"/>
<dbReference type="RefSeq" id="XP_005823810.1">
    <property type="nucleotide sequence ID" value="XM_005823753.1"/>
</dbReference>
<gene>
    <name evidence="6" type="ORF">GUITHDRAFT_155125</name>
</gene>
<proteinExistence type="predicted"/>
<reference evidence="8" key="2">
    <citation type="submission" date="2012-11" db="EMBL/GenBank/DDBJ databases">
        <authorList>
            <person name="Kuo A."/>
            <person name="Curtis B.A."/>
            <person name="Tanifuji G."/>
            <person name="Burki F."/>
            <person name="Gruber A."/>
            <person name="Irimia M."/>
            <person name="Maruyama S."/>
            <person name="Arias M.C."/>
            <person name="Ball S.G."/>
            <person name="Gile G.H."/>
            <person name="Hirakawa Y."/>
            <person name="Hopkins J.F."/>
            <person name="Rensing S.A."/>
            <person name="Schmutz J."/>
            <person name="Symeonidi A."/>
            <person name="Elias M."/>
            <person name="Eveleigh R.J."/>
            <person name="Herman E.K."/>
            <person name="Klute M.J."/>
            <person name="Nakayama T."/>
            <person name="Obornik M."/>
            <person name="Reyes-Prieto A."/>
            <person name="Armbrust E.V."/>
            <person name="Aves S.J."/>
            <person name="Beiko R.G."/>
            <person name="Coutinho P."/>
            <person name="Dacks J.B."/>
            <person name="Durnford D.G."/>
            <person name="Fast N.M."/>
            <person name="Green B.R."/>
            <person name="Grisdale C."/>
            <person name="Hempe F."/>
            <person name="Henrissat B."/>
            <person name="Hoppner M.P."/>
            <person name="Ishida K.-I."/>
            <person name="Kim E."/>
            <person name="Koreny L."/>
            <person name="Kroth P.G."/>
            <person name="Liu Y."/>
            <person name="Malik S.-B."/>
            <person name="Maier U.G."/>
            <person name="McRose D."/>
            <person name="Mock T."/>
            <person name="Neilson J.A."/>
            <person name="Onodera N.T."/>
            <person name="Poole A.M."/>
            <person name="Pritham E.J."/>
            <person name="Richards T.A."/>
            <person name="Rocap G."/>
            <person name="Roy S.W."/>
            <person name="Sarai C."/>
            <person name="Schaack S."/>
            <person name="Shirato S."/>
            <person name="Slamovits C.H."/>
            <person name="Spencer D.F."/>
            <person name="Suzuki S."/>
            <person name="Worden A.Z."/>
            <person name="Zauner S."/>
            <person name="Barry K."/>
            <person name="Bell C."/>
            <person name="Bharti A.K."/>
            <person name="Crow J.A."/>
            <person name="Grimwood J."/>
            <person name="Kramer R."/>
            <person name="Lindquist E."/>
            <person name="Lucas S."/>
            <person name="Salamov A."/>
            <person name="McFadden G.I."/>
            <person name="Lane C.E."/>
            <person name="Keeling P.J."/>
            <person name="Gray M.W."/>
            <person name="Grigoriev I.V."/>
            <person name="Archibald J.M."/>
        </authorList>
    </citation>
    <scope>NUCLEOTIDE SEQUENCE</scope>
    <source>
        <strain evidence="8">CCMP2712</strain>
    </source>
</reference>
<dbReference type="eggNOG" id="KOG1752">
    <property type="taxonomic scope" value="Eukaryota"/>
</dbReference>
<dbReference type="InterPro" id="IPR011767">
    <property type="entry name" value="GLR_AS"/>
</dbReference>
<feature type="domain" description="Glutaredoxin" evidence="5">
    <location>
        <begin position="17"/>
        <end position="79"/>
    </location>
</feature>
<dbReference type="InterPro" id="IPR011899">
    <property type="entry name" value="Glutaredoxin_euk/vir"/>
</dbReference>
<evidence type="ECO:0000256" key="3">
    <source>
        <dbReference type="ARBA" id="ARBA00023157"/>
    </source>
</evidence>
<dbReference type="Pfam" id="PF00462">
    <property type="entry name" value="Glutaredoxin"/>
    <property type="match status" value="1"/>
</dbReference>
<reference evidence="6 8" key="1">
    <citation type="journal article" date="2012" name="Nature">
        <title>Algal genomes reveal evolutionary mosaicism and the fate of nucleomorphs.</title>
        <authorList>
            <consortium name="DOE Joint Genome Institute"/>
            <person name="Curtis B.A."/>
            <person name="Tanifuji G."/>
            <person name="Burki F."/>
            <person name="Gruber A."/>
            <person name="Irimia M."/>
            <person name="Maruyama S."/>
            <person name="Arias M.C."/>
            <person name="Ball S.G."/>
            <person name="Gile G.H."/>
            <person name="Hirakawa Y."/>
            <person name="Hopkins J.F."/>
            <person name="Kuo A."/>
            <person name="Rensing S.A."/>
            <person name="Schmutz J."/>
            <person name="Symeonidi A."/>
            <person name="Elias M."/>
            <person name="Eveleigh R.J."/>
            <person name="Herman E.K."/>
            <person name="Klute M.J."/>
            <person name="Nakayama T."/>
            <person name="Obornik M."/>
            <person name="Reyes-Prieto A."/>
            <person name="Armbrust E.V."/>
            <person name="Aves S.J."/>
            <person name="Beiko R.G."/>
            <person name="Coutinho P."/>
            <person name="Dacks J.B."/>
            <person name="Durnford D.G."/>
            <person name="Fast N.M."/>
            <person name="Green B.R."/>
            <person name="Grisdale C.J."/>
            <person name="Hempel F."/>
            <person name="Henrissat B."/>
            <person name="Hoppner M.P."/>
            <person name="Ishida K."/>
            <person name="Kim E."/>
            <person name="Koreny L."/>
            <person name="Kroth P.G."/>
            <person name="Liu Y."/>
            <person name="Malik S.B."/>
            <person name="Maier U.G."/>
            <person name="McRose D."/>
            <person name="Mock T."/>
            <person name="Neilson J.A."/>
            <person name="Onodera N.T."/>
            <person name="Poole A.M."/>
            <person name="Pritham E.J."/>
            <person name="Richards T.A."/>
            <person name="Rocap G."/>
            <person name="Roy S.W."/>
            <person name="Sarai C."/>
            <person name="Schaack S."/>
            <person name="Shirato S."/>
            <person name="Slamovits C.H."/>
            <person name="Spencer D.F."/>
            <person name="Suzuki S."/>
            <person name="Worden A.Z."/>
            <person name="Zauner S."/>
            <person name="Barry K."/>
            <person name="Bell C."/>
            <person name="Bharti A.K."/>
            <person name="Crow J.A."/>
            <person name="Grimwood J."/>
            <person name="Kramer R."/>
            <person name="Lindquist E."/>
            <person name="Lucas S."/>
            <person name="Salamov A."/>
            <person name="McFadden G.I."/>
            <person name="Lane C.E."/>
            <person name="Keeling P.J."/>
            <person name="Gray M.W."/>
            <person name="Grigoriev I.V."/>
            <person name="Archibald J.M."/>
        </authorList>
    </citation>
    <scope>NUCLEOTIDE SEQUENCE</scope>
    <source>
        <strain evidence="6 8">CCMP2712</strain>
    </source>
</reference>
<dbReference type="GO" id="GO:0005737">
    <property type="term" value="C:cytoplasm"/>
    <property type="evidence" value="ECO:0007669"/>
    <property type="project" value="TreeGrafter"/>
</dbReference>
<dbReference type="InterPro" id="IPR036249">
    <property type="entry name" value="Thioredoxin-like_sf"/>
</dbReference>
<reference evidence="7" key="3">
    <citation type="submission" date="2015-06" db="UniProtKB">
        <authorList>
            <consortium name="EnsemblProtists"/>
        </authorList>
    </citation>
    <scope>IDENTIFICATION</scope>
</reference>
<dbReference type="CDD" id="cd03419">
    <property type="entry name" value="GRX_GRXh_1_2_like"/>
    <property type="match status" value="1"/>
</dbReference>
<dbReference type="Gene3D" id="3.40.30.10">
    <property type="entry name" value="Glutaredoxin"/>
    <property type="match status" value="1"/>
</dbReference>
<dbReference type="EnsemblProtists" id="EKX36830">
    <property type="protein sequence ID" value="EKX36830"/>
    <property type="gene ID" value="GUITHDRAFT_155125"/>
</dbReference>
<evidence type="ECO:0000313" key="6">
    <source>
        <dbReference type="EMBL" id="EKX36830.1"/>
    </source>
</evidence>
<dbReference type="InterPro" id="IPR002109">
    <property type="entry name" value="Glutaredoxin"/>
</dbReference>
<dbReference type="NCBIfam" id="TIGR02180">
    <property type="entry name" value="GRX_euk"/>
    <property type="match status" value="1"/>
</dbReference>
<keyword evidence="4" id="KW-0676">Redox-active center</keyword>
<evidence type="ECO:0000313" key="8">
    <source>
        <dbReference type="Proteomes" id="UP000011087"/>
    </source>
</evidence>
<dbReference type="Proteomes" id="UP000011087">
    <property type="component" value="Unassembled WGS sequence"/>
</dbReference>
<evidence type="ECO:0000256" key="4">
    <source>
        <dbReference type="ARBA" id="ARBA00023284"/>
    </source>
</evidence>
<evidence type="ECO:0000313" key="7">
    <source>
        <dbReference type="EnsemblProtists" id="EKX36830"/>
    </source>
</evidence>